<protein>
    <submittedName>
        <fullName evidence="2">Uncharacterized protein</fullName>
    </submittedName>
</protein>
<dbReference type="AlphaFoldDB" id="A0A0N9NCU4"/>
<dbReference type="KEGG" id="goq:ACH46_14870"/>
<feature type="transmembrane region" description="Helical" evidence="1">
    <location>
        <begin position="227"/>
        <end position="249"/>
    </location>
</feature>
<feature type="transmembrane region" description="Helical" evidence="1">
    <location>
        <begin position="261"/>
        <end position="285"/>
    </location>
</feature>
<accession>A0A0N9NCU4</accession>
<organism evidence="2 3">
    <name type="scientific">Gordonia phthalatica</name>
    <dbReference type="NCBI Taxonomy" id="1136941"/>
    <lineage>
        <taxon>Bacteria</taxon>
        <taxon>Bacillati</taxon>
        <taxon>Actinomycetota</taxon>
        <taxon>Actinomycetes</taxon>
        <taxon>Mycobacteriales</taxon>
        <taxon>Gordoniaceae</taxon>
        <taxon>Gordonia</taxon>
    </lineage>
</organism>
<feature type="transmembrane region" description="Helical" evidence="1">
    <location>
        <begin position="44"/>
        <end position="69"/>
    </location>
</feature>
<dbReference type="EMBL" id="CP011853">
    <property type="protein sequence ID" value="ALG85518.1"/>
    <property type="molecule type" value="Genomic_DNA"/>
</dbReference>
<dbReference type="RefSeq" id="WP_062393605.1">
    <property type="nucleotide sequence ID" value="NZ_CP011853.1"/>
</dbReference>
<keyword evidence="1" id="KW-0472">Membrane</keyword>
<gene>
    <name evidence="2" type="ORF">ACH46_14870</name>
</gene>
<dbReference type="OrthoDB" id="9903579at2"/>
<feature type="transmembrane region" description="Helical" evidence="1">
    <location>
        <begin position="75"/>
        <end position="95"/>
    </location>
</feature>
<reference evidence="3" key="1">
    <citation type="submission" date="2015-06" db="EMBL/GenBank/DDBJ databases">
        <title>Complete genome sequence and metabolic analysis of phthalate degradation pathway in Gordonia sp. QH-11.</title>
        <authorList>
            <person name="Jin D."/>
            <person name="Kong X."/>
            <person name="Bai Z."/>
        </authorList>
    </citation>
    <scope>NUCLEOTIDE SEQUENCE [LARGE SCALE GENOMIC DNA]</scope>
    <source>
        <strain evidence="3">QH-11</strain>
    </source>
</reference>
<feature type="transmembrane region" description="Helical" evidence="1">
    <location>
        <begin position="126"/>
        <end position="146"/>
    </location>
</feature>
<feature type="transmembrane region" description="Helical" evidence="1">
    <location>
        <begin position="176"/>
        <end position="196"/>
    </location>
</feature>
<evidence type="ECO:0000313" key="3">
    <source>
        <dbReference type="Proteomes" id="UP000063789"/>
    </source>
</evidence>
<evidence type="ECO:0000313" key="2">
    <source>
        <dbReference type="EMBL" id="ALG85518.1"/>
    </source>
</evidence>
<dbReference type="Proteomes" id="UP000063789">
    <property type="component" value="Chromosome"/>
</dbReference>
<evidence type="ECO:0000256" key="1">
    <source>
        <dbReference type="SAM" id="Phobius"/>
    </source>
</evidence>
<keyword evidence="1" id="KW-0812">Transmembrane</keyword>
<keyword evidence="1" id="KW-1133">Transmembrane helix</keyword>
<reference evidence="2 3" key="2">
    <citation type="journal article" date="2017" name="Int. J. Syst. Evol. Microbiol.">
        <title>Gordonia phthalatica sp. nov., a di-n-butyl phthalate-degrading bacterium isolated from activated sludge.</title>
        <authorList>
            <person name="Jin D."/>
            <person name="Kong X."/>
            <person name="Jia M."/>
            <person name="Yu X."/>
            <person name="Wang X."/>
            <person name="Zhuang X."/>
            <person name="Deng Y."/>
            <person name="Bai Z."/>
        </authorList>
    </citation>
    <scope>NUCLEOTIDE SEQUENCE [LARGE SCALE GENOMIC DNA]</scope>
    <source>
        <strain evidence="2 3">QH-11</strain>
    </source>
</reference>
<dbReference type="STRING" id="1136941.ACH46_14870"/>
<keyword evidence="3" id="KW-1185">Reference proteome</keyword>
<feature type="transmembrane region" description="Helical" evidence="1">
    <location>
        <begin position="6"/>
        <end position="23"/>
    </location>
</feature>
<dbReference type="PATRIC" id="fig|1136941.3.peg.3037"/>
<name>A0A0N9NCU4_9ACTN</name>
<proteinExistence type="predicted"/>
<sequence>MGILLFLPVILGIAAAFGLAALARSRSAVSGDHLIITKVFRRLLGWRVGGFVLGIASAVAVPFIAVGLFDVDSPVVILIWVPAVLALVYLVSLSIGERLAYRPASERRSATLTARAAGRYLSVRDAVVPLIATLGFATLAAATLAVTNDQGNVEIVCASPYPGDSGSSAHSSIDDASTWAALGLVVVAAALAALVARTATNRARPDQGVFAAAEDDALRRSTIRAGLGIYTAFAAIMGAVFTLALADILTSDFAPCTAPSWWHPVGVALGWSLIGWLGVYTWSVVQIVARPVATRTFASIG</sequence>